<dbReference type="Gene3D" id="3.10.310.30">
    <property type="match status" value="1"/>
</dbReference>
<evidence type="ECO:0000259" key="1">
    <source>
        <dbReference type="Pfam" id="PF01368"/>
    </source>
</evidence>
<dbReference type="Pfam" id="PF02272">
    <property type="entry name" value="DHHA1"/>
    <property type="match status" value="1"/>
</dbReference>
<name>X0PEA7_9LACO</name>
<dbReference type="InterPro" id="IPR001667">
    <property type="entry name" value="DDH_dom"/>
</dbReference>
<evidence type="ECO:0000259" key="2">
    <source>
        <dbReference type="Pfam" id="PF02272"/>
    </source>
</evidence>
<dbReference type="Proteomes" id="UP000051236">
    <property type="component" value="Unassembled WGS sequence"/>
</dbReference>
<keyword evidence="4" id="KW-1185">Reference proteome</keyword>
<evidence type="ECO:0000313" key="3">
    <source>
        <dbReference type="EMBL" id="KRM32463.1"/>
    </source>
</evidence>
<protein>
    <recommendedName>
        <fullName evidence="5">Phosphoesterase, DHH family protein</fullName>
    </recommendedName>
</protein>
<dbReference type="OrthoDB" id="9803668at2"/>
<dbReference type="PANTHER" id="PTHR47618">
    <property type="entry name" value="BIFUNCTIONAL OLIGORIBONUCLEASE AND PAP PHOSPHATASE NRNA"/>
    <property type="match status" value="1"/>
</dbReference>
<organism evidence="3 4">
    <name type="scientific">Agrilactobacillus composti DSM 18527 = JCM 14202</name>
    <dbReference type="NCBI Taxonomy" id="1423734"/>
    <lineage>
        <taxon>Bacteria</taxon>
        <taxon>Bacillati</taxon>
        <taxon>Bacillota</taxon>
        <taxon>Bacilli</taxon>
        <taxon>Lactobacillales</taxon>
        <taxon>Lactobacillaceae</taxon>
        <taxon>Agrilactobacillus</taxon>
    </lineage>
</organism>
<dbReference type="Pfam" id="PF01368">
    <property type="entry name" value="DHH"/>
    <property type="match status" value="1"/>
</dbReference>
<dbReference type="PATRIC" id="fig|1423734.3.peg.328"/>
<dbReference type="RefSeq" id="WP_035452714.1">
    <property type="nucleotide sequence ID" value="NZ_AZGA01000070.1"/>
</dbReference>
<sequence length="321" mass="35277">MTIFQDILAKISAYPTIIIHRHENPDPDAIGSQSGLANVIKNSFPDKKVYKVGGPIGDLDWIDTMDTIGDDIYQDALVIVCDTANTPRISDKRYDQGAYLIKIDHHPDDDHYGDLVYVNDDASSTSEIITQLVDASAGMLKLNTTAARQLYAGIVGDTGRFMYPSTSPETFRIAAELTSFDFALDKVSQHMSEVTLAQAKLQSFVYDHLQIDTNGTGLMVISRALLKEMGIADDQVNAVVSTPGHLKECLAWILVVEQLDGTYRVHFRSKGPVINELAKAHRGGGHPLASGARARDLGEVTTIYEALQQLVSTYKENEVKH</sequence>
<proteinExistence type="predicted"/>
<dbReference type="SUPFAM" id="SSF64182">
    <property type="entry name" value="DHH phosphoesterases"/>
    <property type="match status" value="1"/>
</dbReference>
<dbReference type="Gene3D" id="3.90.1640.10">
    <property type="entry name" value="inorganic pyrophosphatase (n-terminal core)"/>
    <property type="match status" value="1"/>
</dbReference>
<feature type="domain" description="DHHA1" evidence="2">
    <location>
        <begin position="230"/>
        <end position="312"/>
    </location>
</feature>
<dbReference type="PANTHER" id="PTHR47618:SF1">
    <property type="entry name" value="BIFUNCTIONAL OLIGORIBONUCLEASE AND PAP PHOSPHATASE NRNA"/>
    <property type="match status" value="1"/>
</dbReference>
<dbReference type="EMBL" id="AZGA01000070">
    <property type="protein sequence ID" value="KRM32463.1"/>
    <property type="molecule type" value="Genomic_DNA"/>
</dbReference>
<evidence type="ECO:0008006" key="5">
    <source>
        <dbReference type="Google" id="ProtNLM"/>
    </source>
</evidence>
<dbReference type="eggNOG" id="COG0618">
    <property type="taxonomic scope" value="Bacteria"/>
</dbReference>
<dbReference type="STRING" id="1423734.FC83_GL000328"/>
<reference evidence="3 4" key="1">
    <citation type="journal article" date="2015" name="Genome Announc.">
        <title>Expanding the biotechnology potential of lactobacilli through comparative genomics of 213 strains and associated genera.</title>
        <authorList>
            <person name="Sun Z."/>
            <person name="Harris H.M."/>
            <person name="McCann A."/>
            <person name="Guo C."/>
            <person name="Argimon S."/>
            <person name="Zhang W."/>
            <person name="Yang X."/>
            <person name="Jeffery I.B."/>
            <person name="Cooney J.C."/>
            <person name="Kagawa T.F."/>
            <person name="Liu W."/>
            <person name="Song Y."/>
            <person name="Salvetti E."/>
            <person name="Wrobel A."/>
            <person name="Rasinkangas P."/>
            <person name="Parkhill J."/>
            <person name="Rea M.C."/>
            <person name="O'Sullivan O."/>
            <person name="Ritari J."/>
            <person name="Douillard F.P."/>
            <person name="Paul Ross R."/>
            <person name="Yang R."/>
            <person name="Briner A.E."/>
            <person name="Felis G.E."/>
            <person name="de Vos W.M."/>
            <person name="Barrangou R."/>
            <person name="Klaenhammer T.R."/>
            <person name="Caufield P.W."/>
            <person name="Cui Y."/>
            <person name="Zhang H."/>
            <person name="O'Toole P.W."/>
        </authorList>
    </citation>
    <scope>NUCLEOTIDE SEQUENCE [LARGE SCALE GENOMIC DNA]</scope>
    <source>
        <strain evidence="3 4">DSM 18527</strain>
    </source>
</reference>
<comment type="caution">
    <text evidence="3">The sequence shown here is derived from an EMBL/GenBank/DDBJ whole genome shotgun (WGS) entry which is preliminary data.</text>
</comment>
<dbReference type="InterPro" id="IPR038763">
    <property type="entry name" value="DHH_sf"/>
</dbReference>
<dbReference type="InterPro" id="IPR051319">
    <property type="entry name" value="Oligoribo/pAp-PDE_c-di-AMP_PDE"/>
</dbReference>
<accession>X0PEA7</accession>
<evidence type="ECO:0000313" key="4">
    <source>
        <dbReference type="Proteomes" id="UP000051236"/>
    </source>
</evidence>
<dbReference type="GO" id="GO:0003676">
    <property type="term" value="F:nucleic acid binding"/>
    <property type="evidence" value="ECO:0007669"/>
    <property type="project" value="InterPro"/>
</dbReference>
<dbReference type="AlphaFoldDB" id="X0PEA7"/>
<gene>
    <name evidence="3" type="ORF">FC83_GL000328</name>
</gene>
<feature type="domain" description="DDH" evidence="1">
    <location>
        <begin position="17"/>
        <end position="154"/>
    </location>
</feature>
<dbReference type="InterPro" id="IPR003156">
    <property type="entry name" value="DHHA1_dom"/>
</dbReference>